<feature type="transmembrane region" description="Helical" evidence="1">
    <location>
        <begin position="45"/>
        <end position="68"/>
    </location>
</feature>
<proteinExistence type="predicted"/>
<accession>A0A9J6A6P9</accession>
<gene>
    <name evidence="2" type="ORF">H5410_005427</name>
</gene>
<reference evidence="2 3" key="1">
    <citation type="submission" date="2020-09" db="EMBL/GenBank/DDBJ databases">
        <title>De no assembly of potato wild relative species, Solanum commersonii.</title>
        <authorList>
            <person name="Cho K."/>
        </authorList>
    </citation>
    <scope>NUCLEOTIDE SEQUENCE [LARGE SCALE GENOMIC DNA]</scope>
    <source>
        <strain evidence="2">LZ3.2</strain>
        <tissue evidence="2">Leaf</tissue>
    </source>
</reference>
<name>A0A9J6A6P9_SOLCO</name>
<organism evidence="2 3">
    <name type="scientific">Solanum commersonii</name>
    <name type="common">Commerson's wild potato</name>
    <name type="synonym">Commerson's nightshade</name>
    <dbReference type="NCBI Taxonomy" id="4109"/>
    <lineage>
        <taxon>Eukaryota</taxon>
        <taxon>Viridiplantae</taxon>
        <taxon>Streptophyta</taxon>
        <taxon>Embryophyta</taxon>
        <taxon>Tracheophyta</taxon>
        <taxon>Spermatophyta</taxon>
        <taxon>Magnoliopsida</taxon>
        <taxon>eudicotyledons</taxon>
        <taxon>Gunneridae</taxon>
        <taxon>Pentapetalae</taxon>
        <taxon>asterids</taxon>
        <taxon>lamiids</taxon>
        <taxon>Solanales</taxon>
        <taxon>Solanaceae</taxon>
        <taxon>Solanoideae</taxon>
        <taxon>Solaneae</taxon>
        <taxon>Solanum</taxon>
    </lineage>
</organism>
<keyword evidence="1" id="KW-0812">Transmembrane</keyword>
<keyword evidence="1" id="KW-1133">Transmembrane helix</keyword>
<dbReference type="AlphaFoldDB" id="A0A9J6A6P9"/>
<evidence type="ECO:0000313" key="3">
    <source>
        <dbReference type="Proteomes" id="UP000824120"/>
    </source>
</evidence>
<protein>
    <submittedName>
        <fullName evidence="2">Uncharacterized protein</fullName>
    </submittedName>
</protein>
<evidence type="ECO:0000313" key="2">
    <source>
        <dbReference type="EMBL" id="KAG5620209.1"/>
    </source>
</evidence>
<comment type="caution">
    <text evidence="2">The sequence shown here is derived from an EMBL/GenBank/DDBJ whole genome shotgun (WGS) entry which is preliminary data.</text>
</comment>
<sequence length="79" mass="9559">MFKFKRALKHEKPYFADIRVLYQLVPRGKWVYFQFQMSPKAGKPIFCQFSCAIVHEFLLILYTSIFFAETFHGRLLRTY</sequence>
<dbReference type="EMBL" id="JACXVP010000002">
    <property type="protein sequence ID" value="KAG5620209.1"/>
    <property type="molecule type" value="Genomic_DNA"/>
</dbReference>
<keyword evidence="3" id="KW-1185">Reference proteome</keyword>
<dbReference type="Proteomes" id="UP000824120">
    <property type="component" value="Chromosome 2"/>
</dbReference>
<keyword evidence="1" id="KW-0472">Membrane</keyword>
<evidence type="ECO:0000256" key="1">
    <source>
        <dbReference type="SAM" id="Phobius"/>
    </source>
</evidence>